<proteinExistence type="predicted"/>
<name>A0A5B8UTB4_9SPHI</name>
<dbReference type="EMBL" id="CP042436">
    <property type="protein sequence ID" value="QEC61696.1"/>
    <property type="molecule type" value="Genomic_DNA"/>
</dbReference>
<organism evidence="2 3">
    <name type="scientific">Mucilaginibacter ginsenosidivorans</name>
    <dbReference type="NCBI Taxonomy" id="398053"/>
    <lineage>
        <taxon>Bacteria</taxon>
        <taxon>Pseudomonadati</taxon>
        <taxon>Bacteroidota</taxon>
        <taxon>Sphingobacteriia</taxon>
        <taxon>Sphingobacteriales</taxon>
        <taxon>Sphingobacteriaceae</taxon>
        <taxon>Mucilaginibacter</taxon>
    </lineage>
</organism>
<feature type="signal peptide" evidence="1">
    <location>
        <begin position="1"/>
        <end position="19"/>
    </location>
</feature>
<dbReference type="RefSeq" id="WP_147030273.1">
    <property type="nucleotide sequence ID" value="NZ_CP042436.1"/>
</dbReference>
<evidence type="ECO:0000256" key="1">
    <source>
        <dbReference type="SAM" id="SignalP"/>
    </source>
</evidence>
<gene>
    <name evidence="2" type="ORF">FRZ54_03555</name>
</gene>
<reference evidence="2 3" key="1">
    <citation type="journal article" date="2017" name="Curr. Microbiol.">
        <title>Mucilaginibacter ginsenosidivorans sp. nov., Isolated from Soil of Ginseng Field.</title>
        <authorList>
            <person name="Kim M.M."/>
            <person name="Siddiqi M.Z."/>
            <person name="Im W.T."/>
        </authorList>
    </citation>
    <scope>NUCLEOTIDE SEQUENCE [LARGE SCALE GENOMIC DNA]</scope>
    <source>
        <strain evidence="2 3">Gsoil 3017</strain>
    </source>
</reference>
<dbReference type="OrthoDB" id="1376102at2"/>
<protein>
    <submittedName>
        <fullName evidence="2">Uncharacterized protein</fullName>
    </submittedName>
</protein>
<dbReference type="KEGG" id="mgin:FRZ54_03555"/>
<feature type="chain" id="PRO_5023087078" evidence="1">
    <location>
        <begin position="20"/>
        <end position="286"/>
    </location>
</feature>
<sequence length="286" mass="31102">MKKVCLLALLCLAVGQLKAQKAIVFKVKYLPNHEYKMAVSMGMKIDATLKGDQSLIDKLNAEGITQPVSVNFQFGMHADTKTGAVSSDNMIPLNMEVRVDSLSVIANGKQAPIPPNISEKSAKIVGRAGLDGLSMMIDSVAGKKTNDSTQKNMKQMMSLFQKQIKFPEKGLKPGESFTQTMPLNIPIGKDSTNKIHMDYSITYKLISVAGGKAYFDVVPNFSMNFAIKTMNISMSGTGLGKMIYSIKDNFPLSNNGNFNLDIKVTSDKLNVDGKAVVTTNSNTMIN</sequence>
<evidence type="ECO:0000313" key="3">
    <source>
        <dbReference type="Proteomes" id="UP000321479"/>
    </source>
</evidence>
<keyword evidence="3" id="KW-1185">Reference proteome</keyword>
<keyword evidence="1" id="KW-0732">Signal</keyword>
<accession>A0A5B8UTB4</accession>
<dbReference type="AlphaFoldDB" id="A0A5B8UTB4"/>
<evidence type="ECO:0000313" key="2">
    <source>
        <dbReference type="EMBL" id="QEC61696.1"/>
    </source>
</evidence>
<dbReference type="Proteomes" id="UP000321479">
    <property type="component" value="Chromosome"/>
</dbReference>